<evidence type="ECO:0000313" key="5">
    <source>
        <dbReference type="Proteomes" id="UP000006765"/>
    </source>
</evidence>
<name>K2HLQ1_9RHOB</name>
<evidence type="ECO:0000256" key="2">
    <source>
        <dbReference type="ARBA" id="ARBA00022729"/>
    </source>
</evidence>
<dbReference type="AlphaFoldDB" id="K2HLQ1"/>
<keyword evidence="3" id="KW-0574">Periplasm</keyword>
<dbReference type="Proteomes" id="UP000006765">
    <property type="component" value="Unassembled WGS sequence"/>
</dbReference>
<gene>
    <name evidence="4" type="ORF">OCGS_2168</name>
</gene>
<dbReference type="Pfam" id="PF03480">
    <property type="entry name" value="DctP"/>
    <property type="match status" value="1"/>
</dbReference>
<evidence type="ECO:0000313" key="4">
    <source>
        <dbReference type="EMBL" id="EKE43834.1"/>
    </source>
</evidence>
<comment type="caution">
    <text evidence="4">The sequence shown here is derived from an EMBL/GenBank/DDBJ whole genome shotgun (WGS) entry which is preliminary data.</text>
</comment>
<evidence type="ECO:0000256" key="3">
    <source>
        <dbReference type="ARBA" id="ARBA00022764"/>
    </source>
</evidence>
<evidence type="ECO:0000256" key="1">
    <source>
        <dbReference type="ARBA" id="ARBA00004418"/>
    </source>
</evidence>
<comment type="subcellular location">
    <subcellularLocation>
        <location evidence="1">Periplasm</location>
    </subcellularLocation>
</comment>
<accession>K2HLQ1</accession>
<dbReference type="PANTHER" id="PTHR33376:SF4">
    <property type="entry name" value="SIALIC ACID-BINDING PERIPLASMIC PROTEIN SIAP"/>
    <property type="match status" value="1"/>
</dbReference>
<dbReference type="GO" id="GO:0042597">
    <property type="term" value="C:periplasmic space"/>
    <property type="evidence" value="ECO:0007669"/>
    <property type="project" value="UniProtKB-SubCell"/>
</dbReference>
<dbReference type="InterPro" id="IPR038404">
    <property type="entry name" value="TRAP_DctP_sf"/>
</dbReference>
<dbReference type="GO" id="GO:0055085">
    <property type="term" value="P:transmembrane transport"/>
    <property type="evidence" value="ECO:0007669"/>
    <property type="project" value="InterPro"/>
</dbReference>
<organism evidence="4 5">
    <name type="scientific">Oceaniovalibus guishaninsula JLT2003</name>
    <dbReference type="NCBI Taxonomy" id="1231392"/>
    <lineage>
        <taxon>Bacteria</taxon>
        <taxon>Pseudomonadati</taxon>
        <taxon>Pseudomonadota</taxon>
        <taxon>Alphaproteobacteria</taxon>
        <taxon>Rhodobacterales</taxon>
        <taxon>Roseobacteraceae</taxon>
        <taxon>Oceaniovalibus</taxon>
    </lineage>
</organism>
<protein>
    <submittedName>
        <fullName evidence="4">Putative ABC transporter periplasmic substrate-binding protein</fullName>
    </submittedName>
</protein>
<dbReference type="NCBIfam" id="NF037995">
    <property type="entry name" value="TRAP_S1"/>
    <property type="match status" value="1"/>
</dbReference>
<dbReference type="STRING" id="1231392.OCGS_2168"/>
<dbReference type="Gene3D" id="3.40.190.170">
    <property type="entry name" value="Bacterial extracellular solute-binding protein, family 7"/>
    <property type="match status" value="1"/>
</dbReference>
<dbReference type="PANTHER" id="PTHR33376">
    <property type="match status" value="1"/>
</dbReference>
<dbReference type="eggNOG" id="COG1638">
    <property type="taxonomic scope" value="Bacteria"/>
</dbReference>
<reference evidence="4 5" key="1">
    <citation type="journal article" date="2012" name="J. Bacteriol.">
        <title>Draft Genome Sequence of Oceaniovalibus guishaninsula JLT2003T.</title>
        <authorList>
            <person name="Tang K."/>
            <person name="Liu K."/>
            <person name="Jiao N."/>
        </authorList>
    </citation>
    <scope>NUCLEOTIDE SEQUENCE [LARGE SCALE GENOMIC DNA]</scope>
    <source>
        <strain evidence="4 5">JLT2003</strain>
    </source>
</reference>
<keyword evidence="2" id="KW-0732">Signal</keyword>
<dbReference type="InterPro" id="IPR018389">
    <property type="entry name" value="DctP_fam"/>
</dbReference>
<keyword evidence="5" id="KW-1185">Reference proteome</keyword>
<sequence length="107" mass="11990">MKFYEVQSHVALTDHFVASAAVQISADTWADLSEEEQGWVMQAVEAGGEKNDTLTRQAEEDLLATFEERGMTVTRPDLEPFRAAMQPYYDTLEEEFGEGAIAEVRGE</sequence>
<dbReference type="EMBL" id="AMGO01000047">
    <property type="protein sequence ID" value="EKE43834.1"/>
    <property type="molecule type" value="Genomic_DNA"/>
</dbReference>
<proteinExistence type="predicted"/>